<dbReference type="SUPFAM" id="SSF51735">
    <property type="entry name" value="NAD(P)-binding Rossmann-fold domains"/>
    <property type="match status" value="3"/>
</dbReference>
<accession>A0A6M4ITX8</accession>
<evidence type="ECO:0000313" key="2">
    <source>
        <dbReference type="EMBL" id="QJR38110.1"/>
    </source>
</evidence>
<gene>
    <name evidence="2" type="ORF">HKW67_05060</name>
</gene>
<dbReference type="KEGG" id="ggr:HKW67_05060"/>
<dbReference type="PANTHER" id="PTHR42760:SF40">
    <property type="entry name" value="3-OXOACYL-[ACYL-CARRIER-PROTEIN] REDUCTASE, CHLOROPLASTIC"/>
    <property type="match status" value="1"/>
</dbReference>
<organism evidence="2 3">
    <name type="scientific">Gemmatimonas groenlandica</name>
    <dbReference type="NCBI Taxonomy" id="2732249"/>
    <lineage>
        <taxon>Bacteria</taxon>
        <taxon>Pseudomonadati</taxon>
        <taxon>Gemmatimonadota</taxon>
        <taxon>Gemmatimonadia</taxon>
        <taxon>Gemmatimonadales</taxon>
        <taxon>Gemmatimonadaceae</taxon>
        <taxon>Gemmatimonas</taxon>
    </lineage>
</organism>
<dbReference type="Proteomes" id="UP000500938">
    <property type="component" value="Chromosome"/>
</dbReference>
<name>A0A6M4ITX8_9BACT</name>
<dbReference type="Pfam" id="PF00106">
    <property type="entry name" value="adh_short"/>
    <property type="match status" value="2"/>
</dbReference>
<dbReference type="PRINTS" id="PR00080">
    <property type="entry name" value="SDRFAMILY"/>
</dbReference>
<evidence type="ECO:0000256" key="1">
    <source>
        <dbReference type="ARBA" id="ARBA00006484"/>
    </source>
</evidence>
<reference evidence="2 3" key="1">
    <citation type="submission" date="2020-05" db="EMBL/GenBank/DDBJ databases">
        <title>Complete genome sequence of Gemmatimonas greenlandica TET16.</title>
        <authorList>
            <person name="Zeng Y."/>
        </authorList>
    </citation>
    <scope>NUCLEOTIDE SEQUENCE [LARGE SCALE GENOMIC DNA]</scope>
    <source>
        <strain evidence="2 3">TET16</strain>
    </source>
</reference>
<dbReference type="EMBL" id="CP053085">
    <property type="protein sequence ID" value="QJR38110.1"/>
    <property type="molecule type" value="Genomic_DNA"/>
</dbReference>
<dbReference type="FunFam" id="3.40.50.720:FF:000084">
    <property type="entry name" value="Short-chain dehydrogenase reductase"/>
    <property type="match status" value="1"/>
</dbReference>
<dbReference type="InterPro" id="IPR002347">
    <property type="entry name" value="SDR_fam"/>
</dbReference>
<dbReference type="RefSeq" id="WP_171227550.1">
    <property type="nucleotide sequence ID" value="NZ_CP053085.1"/>
</dbReference>
<sequence length="1250" mass="135214">MASREDSAADVTGTRERRRIPRGRLAGKVAVVTGAAGNIGTDITRRFLEEGATVVMTGRDKRKLEAARTALRDELHVAASRIIVLPMDASEPGQVRSGLAQLFERVGRVDVLVNNAGSAGPKCSMMDLPFVDAELAELAARGIVESETVGAATRNLLGVSWNLVRALTPHLESGASIINVSTIFSRTQYYGRSAYVVPKAALNALSRGLAAQLGPRGIRVNTVFPGPIESPRIRTVFAAMDSLRGVDAGTTAVDFMGLMALTRNPALDIADNAARAVATTPAQPKGFPTVRDVANTIVFLASEDSAAISGHNFEVTHGMSVRQESRSTWVSRPELRTVDGTGVQILVAAGDQVTDALTVARVQATCGARVLLTLGTEEGVRTAKDALGVDPMDERIRVFLLDRSRPDTVEQFFDGVRSAGEAIQGAILFPAFGAWRFRGDLATIADADLDAFLDGEIVGMMALTRALSRWWREATPGSVAPRVVFLSNGDDGAGNVYADVLRAATEELCRVWRDEAEQQYRATARPVIEWSNQIVRWGNRDSEEVPFAAGQAARLLFTRRRIRQVNLYLPTSIVEATGSRRAIFGWMESLMGLHLGKVALITGGSAGIGGQLGRLLAISGARVMLVARRQDQLEGMRSGIVRELEDIGYYAAQDRVAMLAEVDVANEASLRAAVDATIAQFGRIDYLINNAGVAGAEQMVVDMDVDAWRNTLTANLVSNYSLIEKVVPIMKRQGSGYILNVSSYFGGEKYVAVPYPNRADYAVSKAGQRAITENFARFVGPEIQVNAIAPGPVDGDRLRGVGGKPGLFERRGRLILESRRLNAVYAAVIEATRNGAAIGAVLDLLRVNSVPALSVEPTLPPPLRALCESILRGARAREDEASSGGYLMQRSTALRLVNRLRLGGHLLKEPDNGSRFAEAWLEEFPEPPQPFVAASDVAREAKKIGDGVLSMLHLRNMPTEVEVALATVFFLSDRAVSGETFQPSGGLHQERTITERELFGRAKPERVARMQGQTIWLIGEYLTAHLARAARLALEQGHAGRIVLLTRTVEAGREVQQMLRIVLGADRVESLVVGGDLEGGIDRALQLAGPPAAVVSTPFSPLPSRLFHDDGSSSLDAAGFADLVEQHLTHHFRVARKVSLMDDVRLVLVSPDVPIRPTHAEFALANFVKTTLHALTATLGVENERLVHNVPVNQINLTRRVRSEEPRDPVEQAEEQERFAHAVLLASAPLPEAADSRYKARLYRGLAITV</sequence>
<dbReference type="Gene3D" id="3.40.50.720">
    <property type="entry name" value="NAD(P)-binding Rossmann-like Domain"/>
    <property type="match status" value="3"/>
</dbReference>
<keyword evidence="3" id="KW-1185">Reference proteome</keyword>
<dbReference type="InterPro" id="IPR036291">
    <property type="entry name" value="NAD(P)-bd_dom_sf"/>
</dbReference>
<protein>
    <submittedName>
        <fullName evidence="2">SDR family oxidoreductase</fullName>
    </submittedName>
</protein>
<dbReference type="GO" id="GO:0030497">
    <property type="term" value="P:fatty acid elongation"/>
    <property type="evidence" value="ECO:0007669"/>
    <property type="project" value="TreeGrafter"/>
</dbReference>
<comment type="similarity">
    <text evidence="1">Belongs to the short-chain dehydrogenases/reductases (SDR) family.</text>
</comment>
<dbReference type="GO" id="GO:0016616">
    <property type="term" value="F:oxidoreductase activity, acting on the CH-OH group of donors, NAD or NADP as acceptor"/>
    <property type="evidence" value="ECO:0007669"/>
    <property type="project" value="TreeGrafter"/>
</dbReference>
<evidence type="ECO:0000313" key="3">
    <source>
        <dbReference type="Proteomes" id="UP000500938"/>
    </source>
</evidence>
<dbReference type="AlphaFoldDB" id="A0A6M4ITX8"/>
<dbReference type="PANTHER" id="PTHR42760">
    <property type="entry name" value="SHORT-CHAIN DEHYDROGENASES/REDUCTASES FAMILY MEMBER"/>
    <property type="match status" value="1"/>
</dbReference>
<proteinExistence type="inferred from homology"/>
<dbReference type="CDD" id="cd05233">
    <property type="entry name" value="SDR_c"/>
    <property type="match status" value="2"/>
</dbReference>
<dbReference type="PRINTS" id="PR00081">
    <property type="entry name" value="GDHRDH"/>
</dbReference>